<keyword evidence="2" id="KW-1185">Reference proteome</keyword>
<comment type="caution">
    <text evidence="1">The sequence shown here is derived from an EMBL/GenBank/DDBJ whole genome shotgun (WGS) entry which is preliminary data.</text>
</comment>
<dbReference type="Proteomes" id="UP001396334">
    <property type="component" value="Unassembled WGS sequence"/>
</dbReference>
<dbReference type="EMBL" id="JBBPBN010000016">
    <property type="protein sequence ID" value="KAK9021243.1"/>
    <property type="molecule type" value="Genomic_DNA"/>
</dbReference>
<organism evidence="1 2">
    <name type="scientific">Hibiscus sabdariffa</name>
    <name type="common">roselle</name>
    <dbReference type="NCBI Taxonomy" id="183260"/>
    <lineage>
        <taxon>Eukaryota</taxon>
        <taxon>Viridiplantae</taxon>
        <taxon>Streptophyta</taxon>
        <taxon>Embryophyta</taxon>
        <taxon>Tracheophyta</taxon>
        <taxon>Spermatophyta</taxon>
        <taxon>Magnoliopsida</taxon>
        <taxon>eudicotyledons</taxon>
        <taxon>Gunneridae</taxon>
        <taxon>Pentapetalae</taxon>
        <taxon>rosids</taxon>
        <taxon>malvids</taxon>
        <taxon>Malvales</taxon>
        <taxon>Malvaceae</taxon>
        <taxon>Malvoideae</taxon>
        <taxon>Hibiscus</taxon>
    </lineage>
</organism>
<evidence type="ECO:0000313" key="2">
    <source>
        <dbReference type="Proteomes" id="UP001396334"/>
    </source>
</evidence>
<protein>
    <submittedName>
        <fullName evidence="1">Uncharacterized protein</fullName>
    </submittedName>
</protein>
<accession>A0ABR2S7N8</accession>
<gene>
    <name evidence="1" type="ORF">V6N11_011242</name>
</gene>
<reference evidence="1 2" key="1">
    <citation type="journal article" date="2024" name="G3 (Bethesda)">
        <title>Genome assembly of Hibiscus sabdariffa L. provides insights into metabolisms of medicinal natural products.</title>
        <authorList>
            <person name="Kim T."/>
        </authorList>
    </citation>
    <scope>NUCLEOTIDE SEQUENCE [LARGE SCALE GENOMIC DNA]</scope>
    <source>
        <strain evidence="1">TK-2024</strain>
        <tissue evidence="1">Old leaves</tissue>
    </source>
</reference>
<name>A0ABR2S7N8_9ROSI</name>
<sequence>MGAELVDSSPYSRLIAFQRMDIVEHYERIRDFSVAVVTILSNPMSGPSEQLCLQGISGDAVSGHIKLLIPG</sequence>
<proteinExistence type="predicted"/>
<evidence type="ECO:0000313" key="1">
    <source>
        <dbReference type="EMBL" id="KAK9021243.1"/>
    </source>
</evidence>